<dbReference type="EMBL" id="JAQFWP010000013">
    <property type="protein sequence ID" value="MDA2804787.1"/>
    <property type="molecule type" value="Genomic_DNA"/>
</dbReference>
<dbReference type="Proteomes" id="UP001165685">
    <property type="component" value="Unassembled WGS sequence"/>
</dbReference>
<protein>
    <submittedName>
        <fullName evidence="2">TfoX/Sxy family protein</fullName>
    </submittedName>
</protein>
<gene>
    <name evidence="2" type="ORF">O4U47_09710</name>
</gene>
<comment type="caution">
    <text evidence="2">The sequence shown here is derived from an EMBL/GenBank/DDBJ whole genome shotgun (WGS) entry which is preliminary data.</text>
</comment>
<feature type="domain" description="TfoX N-terminal" evidence="1">
    <location>
        <begin position="13"/>
        <end position="103"/>
    </location>
</feature>
<sequence>MAYDKELADRIREALAEAAPVREVGMFGGLSFMVNGKMAVTADTQGRLMVRCDPDRVDELLQRPGAEWAQMRGKPMSKGWIVVVPEGTDSDEDFAAWVREALEYNERVAGRGD</sequence>
<reference evidence="2" key="1">
    <citation type="submission" date="2023-01" db="EMBL/GenBank/DDBJ databases">
        <title>Draft genome sequence of Nocardiopsis sp. LSu2-4 isolated from halophytes.</title>
        <authorList>
            <person name="Duangmal K."/>
            <person name="Chantavorakit T."/>
        </authorList>
    </citation>
    <scope>NUCLEOTIDE SEQUENCE</scope>
    <source>
        <strain evidence="2">LSu2-4</strain>
    </source>
</reference>
<keyword evidence="3" id="KW-1185">Reference proteome</keyword>
<dbReference type="SUPFAM" id="SSF159894">
    <property type="entry name" value="YgaC/TfoX-N like"/>
    <property type="match status" value="1"/>
</dbReference>
<evidence type="ECO:0000259" key="1">
    <source>
        <dbReference type="Pfam" id="PF04993"/>
    </source>
</evidence>
<dbReference type="InterPro" id="IPR007076">
    <property type="entry name" value="TfoX_N"/>
</dbReference>
<name>A0ABT4TJD7_9ACTN</name>
<proteinExistence type="predicted"/>
<evidence type="ECO:0000313" key="2">
    <source>
        <dbReference type="EMBL" id="MDA2804787.1"/>
    </source>
</evidence>
<dbReference type="Gene3D" id="3.30.1460.30">
    <property type="entry name" value="YgaC/TfoX-N like chaperone"/>
    <property type="match status" value="1"/>
</dbReference>
<dbReference type="Pfam" id="PF04993">
    <property type="entry name" value="TfoX_N"/>
    <property type="match status" value="1"/>
</dbReference>
<evidence type="ECO:0000313" key="3">
    <source>
        <dbReference type="Proteomes" id="UP001165685"/>
    </source>
</evidence>
<accession>A0ABT4TJD7</accession>
<organism evidence="2 3">
    <name type="scientific">Nocardiopsis suaedae</name>
    <dbReference type="NCBI Taxonomy" id="3018444"/>
    <lineage>
        <taxon>Bacteria</taxon>
        <taxon>Bacillati</taxon>
        <taxon>Actinomycetota</taxon>
        <taxon>Actinomycetes</taxon>
        <taxon>Streptosporangiales</taxon>
        <taxon>Nocardiopsidaceae</taxon>
        <taxon>Nocardiopsis</taxon>
    </lineage>
</organism>
<dbReference type="RefSeq" id="WP_270677367.1">
    <property type="nucleotide sequence ID" value="NZ_JAQFWP010000013.1"/>
</dbReference>